<keyword evidence="2" id="KW-0378">Hydrolase</keyword>
<evidence type="ECO:0000256" key="2">
    <source>
        <dbReference type="ARBA" id="ARBA00022801"/>
    </source>
</evidence>
<dbReference type="Proteomes" id="UP000552038">
    <property type="component" value="Unassembled WGS sequence"/>
</dbReference>
<evidence type="ECO:0000313" key="6">
    <source>
        <dbReference type="Proteomes" id="UP000552038"/>
    </source>
</evidence>
<accession>A0AAP7DIL6</accession>
<dbReference type="GO" id="GO:0004553">
    <property type="term" value="F:hydrolase activity, hydrolyzing O-glycosyl compounds"/>
    <property type="evidence" value="ECO:0007669"/>
    <property type="project" value="InterPro"/>
</dbReference>
<dbReference type="SUPFAM" id="SSF48208">
    <property type="entry name" value="Six-hairpin glycosidases"/>
    <property type="match status" value="1"/>
</dbReference>
<feature type="chain" id="PRO_5042930474" evidence="4">
    <location>
        <begin position="29"/>
        <end position="442"/>
    </location>
</feature>
<evidence type="ECO:0000313" key="5">
    <source>
        <dbReference type="EMBL" id="NOJ71020.1"/>
    </source>
</evidence>
<dbReference type="InterPro" id="IPR012341">
    <property type="entry name" value="6hp_glycosidase-like_sf"/>
</dbReference>
<evidence type="ECO:0000256" key="4">
    <source>
        <dbReference type="SAM" id="SignalP"/>
    </source>
</evidence>
<dbReference type="AlphaFoldDB" id="A0AAP7DIL6"/>
<dbReference type="Pfam" id="PF01270">
    <property type="entry name" value="Glyco_hydro_8"/>
    <property type="match status" value="1"/>
</dbReference>
<comment type="similarity">
    <text evidence="1">Belongs to the glycosyl hydrolase 8 (cellulase D) family.</text>
</comment>
<organism evidence="5 6">
    <name type="scientific">Paenibacillus alvei</name>
    <name type="common">Bacillus alvei</name>
    <dbReference type="NCBI Taxonomy" id="44250"/>
    <lineage>
        <taxon>Bacteria</taxon>
        <taxon>Bacillati</taxon>
        <taxon>Bacillota</taxon>
        <taxon>Bacilli</taxon>
        <taxon>Bacillales</taxon>
        <taxon>Paenibacillaceae</taxon>
        <taxon>Paenibacillus</taxon>
    </lineage>
</organism>
<comment type="caution">
    <text evidence="5">The sequence shown here is derived from an EMBL/GenBank/DDBJ whole genome shotgun (WGS) entry which is preliminary data.</text>
</comment>
<reference evidence="5 6" key="1">
    <citation type="submission" date="2020-05" db="EMBL/GenBank/DDBJ databases">
        <title>Whole genome sequencing and identification of novel metabolites from Paenibacillus alvei strain JR949.</title>
        <authorList>
            <person name="Rajendhran J."/>
            <person name="Sree Pranav P."/>
            <person name="Mahalakshmi B."/>
            <person name="Karthikeyan R."/>
        </authorList>
    </citation>
    <scope>NUCLEOTIDE SEQUENCE [LARGE SCALE GENOMIC DNA]</scope>
    <source>
        <strain evidence="5 6">JR949</strain>
    </source>
</reference>
<keyword evidence="3" id="KW-0326">Glycosidase</keyword>
<dbReference type="RefSeq" id="WP_171416542.1">
    <property type="nucleotide sequence ID" value="NZ_JABFOR010000010.1"/>
</dbReference>
<gene>
    <name evidence="5" type="ORF">HMI46_10685</name>
</gene>
<dbReference type="EMBL" id="JABFOR010000010">
    <property type="protein sequence ID" value="NOJ71020.1"/>
    <property type="molecule type" value="Genomic_DNA"/>
</dbReference>
<protein>
    <submittedName>
        <fullName evidence="5">Beta-glucanase</fullName>
    </submittedName>
</protein>
<dbReference type="InterPro" id="IPR008928">
    <property type="entry name" value="6-hairpin_glycosidase_sf"/>
</dbReference>
<dbReference type="Gene3D" id="1.50.10.10">
    <property type="match status" value="1"/>
</dbReference>
<proteinExistence type="inferred from homology"/>
<dbReference type="InterPro" id="IPR002037">
    <property type="entry name" value="Glyco_hydro_8"/>
</dbReference>
<feature type="signal peptide" evidence="4">
    <location>
        <begin position="1"/>
        <end position="28"/>
    </location>
</feature>
<sequence>MRNQVKWLLCFTLIFASLQSLFVLPAAASEESEEDPSTTAVAAASPLRPFPQHTAYVSGVIKPNHVNQTQMDNEVKRLYDEWKGRYLKKNPYVSNQYFVHYNLNQESYDKDPTVVTTSEANGYGMLITAIMAGYDSNAQTYFDGLYRFYKAHPSEINAQLMAWQQKDNGSAIVSNEDAGVNGATDGDMDIAYGLLLADKQWGSSGSINYKSAAVQIINAIMASEVNQSAWHLKLGDWASDSSSKWGKGTRPSDYMLNHLRAFRAATGDGRWDTVLNQTYSIIQQLYTGYAGSTGLLPDFATKESSGYKPAVGEYLETDKDGYYYYNASRTPWRIATDYILTGDSRAKAQLTQLNNWIKGKTGSDPAKIKAGYRLNGNQINSYYDLTFATPFAVSAMIDNSNQAWLNALWSNTTSKSTNSNTYFSNSIRLLSLITVSGNWWRP</sequence>
<name>A0AAP7DIL6_PAEAL</name>
<dbReference type="GO" id="GO:0005975">
    <property type="term" value="P:carbohydrate metabolic process"/>
    <property type="evidence" value="ECO:0007669"/>
    <property type="project" value="InterPro"/>
</dbReference>
<evidence type="ECO:0000256" key="3">
    <source>
        <dbReference type="ARBA" id="ARBA00023295"/>
    </source>
</evidence>
<keyword evidence="4" id="KW-0732">Signal</keyword>
<dbReference type="PRINTS" id="PR00735">
    <property type="entry name" value="GLHYDRLASE8"/>
</dbReference>
<evidence type="ECO:0000256" key="1">
    <source>
        <dbReference type="ARBA" id="ARBA00009209"/>
    </source>
</evidence>